<dbReference type="EMBL" id="BARW01016548">
    <property type="protein sequence ID" value="GAI92354.1"/>
    <property type="molecule type" value="Genomic_DNA"/>
</dbReference>
<feature type="domain" description="Right handed beta helix" evidence="1">
    <location>
        <begin position="5"/>
        <end position="118"/>
    </location>
</feature>
<proteinExistence type="predicted"/>
<gene>
    <name evidence="2" type="ORF">S12H4_28797</name>
</gene>
<name>X1UJ01_9ZZZZ</name>
<dbReference type="AlphaFoldDB" id="X1UJ01"/>
<dbReference type="SUPFAM" id="SSF51126">
    <property type="entry name" value="Pectin lyase-like"/>
    <property type="match status" value="1"/>
</dbReference>
<dbReference type="InterPro" id="IPR039448">
    <property type="entry name" value="Beta_helix"/>
</dbReference>
<dbReference type="InterPro" id="IPR006626">
    <property type="entry name" value="PbH1"/>
</dbReference>
<protein>
    <recommendedName>
        <fullName evidence="1">Right handed beta helix domain-containing protein</fullName>
    </recommendedName>
</protein>
<dbReference type="Pfam" id="PF13229">
    <property type="entry name" value="Beta_helix"/>
    <property type="match status" value="1"/>
</dbReference>
<reference evidence="2" key="1">
    <citation type="journal article" date="2014" name="Front. Microbiol.">
        <title>High frequency of phylogenetically diverse reductive dehalogenase-homologous genes in deep subseafloor sedimentary metagenomes.</title>
        <authorList>
            <person name="Kawai M."/>
            <person name="Futagami T."/>
            <person name="Toyoda A."/>
            <person name="Takaki Y."/>
            <person name="Nishi S."/>
            <person name="Hori S."/>
            <person name="Arai W."/>
            <person name="Tsubouchi T."/>
            <person name="Morono Y."/>
            <person name="Uchiyama I."/>
            <person name="Ito T."/>
            <person name="Fujiyama A."/>
            <person name="Inagaki F."/>
            <person name="Takami H."/>
        </authorList>
    </citation>
    <scope>NUCLEOTIDE SEQUENCE</scope>
    <source>
        <strain evidence="2">Expedition CK06-06</strain>
    </source>
</reference>
<comment type="caution">
    <text evidence="2">The sequence shown here is derived from an EMBL/GenBank/DDBJ whole genome shotgun (WGS) entry which is preliminary data.</text>
</comment>
<organism evidence="2">
    <name type="scientific">marine sediment metagenome</name>
    <dbReference type="NCBI Taxonomy" id="412755"/>
    <lineage>
        <taxon>unclassified sequences</taxon>
        <taxon>metagenomes</taxon>
        <taxon>ecological metagenomes</taxon>
    </lineage>
</organism>
<dbReference type="Gene3D" id="2.160.20.10">
    <property type="entry name" value="Single-stranded right-handed beta-helix, Pectin lyase-like"/>
    <property type="match status" value="1"/>
</dbReference>
<feature type="non-terminal residue" evidence="2">
    <location>
        <position position="283"/>
    </location>
</feature>
<sequence>AVSGIVAGNELSNIGDAGINVGSAIEACDGLIISNNTVTNAGAVGTPNNAGAINLYSDCTNITITGNTLADSWDGITIKDVGALGSGITVSLNNITGNSHYGVLNSAVSGTLDAEDNWWGNASGPQLDDAVYTSYGDKVSANVDYEPWLLEEQETATTFDKTLALKDEWTLVSTDKEVTTGSDLVGETLAYRYALDPDSGNLAFLEAAATNLEPVSALYVKTVGGGGVGIIYAPGAPGVSSKDLVAGWNLISSGTVAPVGAVLSPLRDIAQTGAGLTTLVSQG</sequence>
<dbReference type="InterPro" id="IPR012334">
    <property type="entry name" value="Pectin_lyas_fold"/>
</dbReference>
<evidence type="ECO:0000313" key="2">
    <source>
        <dbReference type="EMBL" id="GAI92354.1"/>
    </source>
</evidence>
<feature type="non-terminal residue" evidence="2">
    <location>
        <position position="1"/>
    </location>
</feature>
<dbReference type="SMART" id="SM00710">
    <property type="entry name" value="PbH1"/>
    <property type="match status" value="4"/>
</dbReference>
<dbReference type="InterPro" id="IPR011050">
    <property type="entry name" value="Pectin_lyase_fold/virulence"/>
</dbReference>
<accession>X1UJ01</accession>
<evidence type="ECO:0000259" key="1">
    <source>
        <dbReference type="Pfam" id="PF13229"/>
    </source>
</evidence>